<dbReference type="Pfam" id="PF09375">
    <property type="entry name" value="Peptidase_M75"/>
    <property type="match status" value="1"/>
</dbReference>
<feature type="domain" description="Imelysin-like" evidence="4">
    <location>
        <begin position="51"/>
        <end position="411"/>
    </location>
</feature>
<evidence type="ECO:0000256" key="3">
    <source>
        <dbReference type="SAM" id="SignalP"/>
    </source>
</evidence>
<protein>
    <submittedName>
        <fullName evidence="5">Peptidase</fullName>
    </submittedName>
</protein>
<dbReference type="AlphaFoldDB" id="A0A7T4R3S7"/>
<dbReference type="Gene3D" id="1.20.1420.20">
    <property type="entry name" value="M75 peptidase, HXXE motif"/>
    <property type="match status" value="1"/>
</dbReference>
<organism evidence="5 6">
    <name type="scientific">Spongiibacter nanhainus</name>
    <dbReference type="NCBI Taxonomy" id="2794344"/>
    <lineage>
        <taxon>Bacteria</taxon>
        <taxon>Pseudomonadati</taxon>
        <taxon>Pseudomonadota</taxon>
        <taxon>Gammaproteobacteria</taxon>
        <taxon>Cellvibrionales</taxon>
        <taxon>Spongiibacteraceae</taxon>
        <taxon>Spongiibacter</taxon>
    </lineage>
</organism>
<dbReference type="Proteomes" id="UP000596063">
    <property type="component" value="Chromosome"/>
</dbReference>
<evidence type="ECO:0000256" key="1">
    <source>
        <dbReference type="ARBA" id="ARBA00004196"/>
    </source>
</evidence>
<reference evidence="5 6" key="1">
    <citation type="submission" date="2020-12" db="EMBL/GenBank/DDBJ databases">
        <authorList>
            <person name="Shan Y."/>
        </authorList>
    </citation>
    <scope>NUCLEOTIDE SEQUENCE [LARGE SCALE GENOMIC DNA]</scope>
    <source>
        <strain evidence="6">csc3.9</strain>
    </source>
</reference>
<dbReference type="InterPro" id="IPR038352">
    <property type="entry name" value="Imelysin_sf"/>
</dbReference>
<evidence type="ECO:0000256" key="2">
    <source>
        <dbReference type="ARBA" id="ARBA00022729"/>
    </source>
</evidence>
<feature type="chain" id="PRO_5032480105" evidence="3">
    <location>
        <begin position="33"/>
        <end position="426"/>
    </location>
</feature>
<feature type="signal peptide" evidence="3">
    <location>
        <begin position="1"/>
        <end position="32"/>
    </location>
</feature>
<dbReference type="EMBL" id="CP066167">
    <property type="protein sequence ID" value="QQD19647.1"/>
    <property type="molecule type" value="Genomic_DNA"/>
</dbReference>
<evidence type="ECO:0000313" key="6">
    <source>
        <dbReference type="Proteomes" id="UP000596063"/>
    </source>
</evidence>
<gene>
    <name evidence="5" type="ORF">I6N98_07335</name>
</gene>
<dbReference type="InterPro" id="IPR018976">
    <property type="entry name" value="Imelysin-like"/>
</dbReference>
<sequence>MSPLIQPLRYFSVRILALFVALFASYSANSFANNTAPKPEAVVSHYADLAFAIYSDALSSAEALQVAIERLLAAPNEAHLQAAKAAWREARIPYQQSEVFRFGNPVVDDWEGKMNSWPLDEGLIDYVAPGYIHALGNIGAQLNIIANPKLQLGGTTIDASNITPDLLRDLHELAGSEANVATGYHAIEFLLWGQDLNGHQPGAGERPWTDYAQGDNCTHGHCQRRGDYLRAATELLLEDLKYMVAEWSPEANDNYRATLLSLPTDKALARILFGMGSLSLGELGGERIKVALEANSTEDEHDCFSDNTHWSHYYNGVGIQNIYLGRYTSLAGKQLSGPAIGDLVAAQNKDVDAATRQALEDTVRSLTALTKLAEREIDPMPFDRLIAEGNDTGAQLLSQILDNLVVQTRQLESAAAAIDINPNATL</sequence>
<dbReference type="GO" id="GO:0030313">
    <property type="term" value="C:cell envelope"/>
    <property type="evidence" value="ECO:0007669"/>
    <property type="project" value="UniProtKB-SubCell"/>
</dbReference>
<evidence type="ECO:0000259" key="4">
    <source>
        <dbReference type="Pfam" id="PF09375"/>
    </source>
</evidence>
<keyword evidence="6" id="KW-1185">Reference proteome</keyword>
<dbReference type="CDD" id="cd14657">
    <property type="entry name" value="Imelysin_IrpA-like"/>
    <property type="match status" value="1"/>
</dbReference>
<proteinExistence type="predicted"/>
<keyword evidence="2 3" id="KW-0732">Signal</keyword>
<accession>A0A7T4R3S7</accession>
<evidence type="ECO:0000313" key="5">
    <source>
        <dbReference type="EMBL" id="QQD19647.1"/>
    </source>
</evidence>
<dbReference type="RefSeq" id="WP_198571131.1">
    <property type="nucleotide sequence ID" value="NZ_CP066167.1"/>
</dbReference>
<name>A0A7T4R3S7_9GAMM</name>
<dbReference type="KEGG" id="snan:I6N98_07335"/>
<comment type="subcellular location">
    <subcellularLocation>
        <location evidence="1">Cell envelope</location>
    </subcellularLocation>
</comment>